<reference evidence="1" key="1">
    <citation type="submission" date="2021-01" db="EMBL/GenBank/DDBJ databases">
        <authorList>
            <person name="Sun Q."/>
        </authorList>
    </citation>
    <scope>NUCLEOTIDE SEQUENCE</scope>
    <source>
        <strain evidence="1">YIM B02566</strain>
    </source>
</reference>
<dbReference type="EMBL" id="JAENHL010000008">
    <property type="protein sequence ID" value="MBK1870409.1"/>
    <property type="molecule type" value="Genomic_DNA"/>
</dbReference>
<proteinExistence type="predicted"/>
<keyword evidence="2" id="KW-1185">Reference proteome</keyword>
<organism evidence="1 2">
    <name type="scientific">Taklimakanibacter albus</name>
    <dbReference type="NCBI Taxonomy" id="2800327"/>
    <lineage>
        <taxon>Bacteria</taxon>
        <taxon>Pseudomonadati</taxon>
        <taxon>Pseudomonadota</taxon>
        <taxon>Alphaproteobacteria</taxon>
        <taxon>Hyphomicrobiales</taxon>
        <taxon>Aestuariivirgaceae</taxon>
        <taxon>Taklimakanibacter</taxon>
    </lineage>
</organism>
<gene>
    <name evidence="1" type="primary">mutY</name>
    <name evidence="1" type="ORF">JHL16_28855</name>
</gene>
<protein>
    <submittedName>
        <fullName evidence="1">A/G-specific adenine glycosylase</fullName>
    </submittedName>
</protein>
<evidence type="ECO:0000313" key="2">
    <source>
        <dbReference type="Proteomes" id="UP000616151"/>
    </source>
</evidence>
<evidence type="ECO:0000313" key="1">
    <source>
        <dbReference type="EMBL" id="MBK1870409.1"/>
    </source>
</evidence>
<sequence>MAEQGLSPRRDGKIHRLLAWYDRHRRDLPWRARPGETPDPYHVWLSEIMLQQTTVATVGTYYRKFLELWPTVETLAAAPREDVLKAWAGLGYYARARNLHACAKVVAEELGGRFPDSEEGLRALPGIGPYTAGAIAAIAFDRPAAAVDGNVERVMTRLYAIETPLPDAKPEIRSRTLALVPERRAGDFAQALMDLGATICTPKRLNCMICPWTEDCAGRKSGIADGLPRKKEKAERPRRKGIAFWVERQDGRVLLRERPDKGLLGGMMEIPSTEWAASVARPEVQAPLDAKWTRTGKRIEHTFTHFHLELDIWSTRVLADTDVPDKSARWVHKSELDSEALPSVMRKIVDQMR</sequence>
<name>A0ACC5RCS6_9HYPH</name>
<accession>A0ACC5RCS6</accession>
<dbReference type="Proteomes" id="UP000616151">
    <property type="component" value="Unassembled WGS sequence"/>
</dbReference>
<comment type="caution">
    <text evidence="1">The sequence shown here is derived from an EMBL/GenBank/DDBJ whole genome shotgun (WGS) entry which is preliminary data.</text>
</comment>